<accession>A0A7X1B2Y6</accession>
<dbReference type="PROSITE" id="PS51257">
    <property type="entry name" value="PROKAR_LIPOPROTEIN"/>
    <property type="match status" value="1"/>
</dbReference>
<dbReference type="EMBL" id="JACHVC010000001">
    <property type="protein sequence ID" value="MBC2604690.1"/>
    <property type="molecule type" value="Genomic_DNA"/>
</dbReference>
<dbReference type="Pfam" id="PF11845">
    <property type="entry name" value="Tll0287-like"/>
    <property type="match status" value="1"/>
</dbReference>
<keyword evidence="4" id="KW-1185">Reference proteome</keyword>
<comment type="caution">
    <text evidence="3">The sequence shown here is derived from an EMBL/GenBank/DDBJ whole genome shotgun (WGS) entry which is preliminary data.</text>
</comment>
<reference evidence="3 4" key="1">
    <citation type="submission" date="2020-07" db="EMBL/GenBank/DDBJ databases">
        <authorList>
            <person name="Feng X."/>
        </authorList>
    </citation>
    <scope>NUCLEOTIDE SEQUENCE [LARGE SCALE GENOMIC DNA]</scope>
    <source>
        <strain evidence="3 4">JCM23202</strain>
    </source>
</reference>
<feature type="signal peptide" evidence="1">
    <location>
        <begin position="1"/>
        <end position="32"/>
    </location>
</feature>
<feature type="chain" id="PRO_5031072723" evidence="1">
    <location>
        <begin position="33"/>
        <end position="198"/>
    </location>
</feature>
<evidence type="ECO:0000313" key="4">
    <source>
        <dbReference type="Proteomes" id="UP000526501"/>
    </source>
</evidence>
<gene>
    <name evidence="3" type="ORF">H5P27_01335</name>
</gene>
<protein>
    <submittedName>
        <fullName evidence="3">DUF3365 domain-containing protein</fullName>
    </submittedName>
</protein>
<dbReference type="RefSeq" id="WP_185658581.1">
    <property type="nucleotide sequence ID" value="NZ_CAWPOO010000001.1"/>
</dbReference>
<dbReference type="AlphaFoldDB" id="A0A7X1B2Y6"/>
<feature type="domain" description="Tll0287-like" evidence="2">
    <location>
        <begin position="42"/>
        <end position="196"/>
    </location>
</feature>
<dbReference type="Proteomes" id="UP000526501">
    <property type="component" value="Unassembled WGS sequence"/>
</dbReference>
<keyword evidence="1" id="KW-0732">Signal</keyword>
<evidence type="ECO:0000313" key="3">
    <source>
        <dbReference type="EMBL" id="MBC2604690.1"/>
    </source>
</evidence>
<evidence type="ECO:0000256" key="1">
    <source>
        <dbReference type="SAM" id="SignalP"/>
    </source>
</evidence>
<sequence>MNKKTLAYVALLACATVPSTLILSGCAGSADAATGGISPQKMADGLHLVMKSDRTVYTRNVVNRLVKQDKVIAASEHWADDKALPLPAQMFRMGAEMVAKEADAGFSYSLQSIWPINKQNAPKTEAEKAGLQFVIDNPGENYYAEETLGGVNYFTGVYADTGVAAACVDCHNEHKDSPKTDFKLGDVMGGVVIRIPLD</sequence>
<organism evidence="3 4">
    <name type="scientific">Pelagicoccus albus</name>
    <dbReference type="NCBI Taxonomy" id="415222"/>
    <lineage>
        <taxon>Bacteria</taxon>
        <taxon>Pseudomonadati</taxon>
        <taxon>Verrucomicrobiota</taxon>
        <taxon>Opitutia</taxon>
        <taxon>Puniceicoccales</taxon>
        <taxon>Pelagicoccaceae</taxon>
        <taxon>Pelagicoccus</taxon>
    </lineage>
</organism>
<name>A0A7X1B2Y6_9BACT</name>
<dbReference type="InterPro" id="IPR021796">
    <property type="entry name" value="Tll0287-like_dom"/>
</dbReference>
<proteinExistence type="predicted"/>
<evidence type="ECO:0000259" key="2">
    <source>
        <dbReference type="Pfam" id="PF11845"/>
    </source>
</evidence>